<comment type="caution">
    <text evidence="2">The sequence shown here is derived from an EMBL/GenBank/DDBJ whole genome shotgun (WGS) entry which is preliminary data.</text>
</comment>
<proteinExistence type="predicted"/>
<dbReference type="EMBL" id="VBOZ01000001">
    <property type="protein sequence ID" value="TMQ67373.1"/>
    <property type="molecule type" value="Genomic_DNA"/>
</dbReference>
<organism evidence="2 3">
    <name type="scientific">Eiseniibacteriota bacterium</name>
    <dbReference type="NCBI Taxonomy" id="2212470"/>
    <lineage>
        <taxon>Bacteria</taxon>
        <taxon>Candidatus Eiseniibacteriota</taxon>
    </lineage>
</organism>
<reference evidence="2 3" key="1">
    <citation type="journal article" date="2019" name="Nat. Microbiol.">
        <title>Mediterranean grassland soil C-N compound turnover is dependent on rainfall and depth, and is mediated by genomically divergent microorganisms.</title>
        <authorList>
            <person name="Diamond S."/>
            <person name="Andeer P.F."/>
            <person name="Li Z."/>
            <person name="Crits-Christoph A."/>
            <person name="Burstein D."/>
            <person name="Anantharaman K."/>
            <person name="Lane K.R."/>
            <person name="Thomas B.C."/>
            <person name="Pan C."/>
            <person name="Northen T.R."/>
            <person name="Banfield J.F."/>
        </authorList>
    </citation>
    <scope>NUCLEOTIDE SEQUENCE [LARGE SCALE GENOMIC DNA]</scope>
    <source>
        <strain evidence="2">WS_9</strain>
    </source>
</reference>
<dbReference type="Pfam" id="PF04977">
    <property type="entry name" value="DivIC"/>
    <property type="match status" value="1"/>
</dbReference>
<dbReference type="AlphaFoldDB" id="A0A538TUR5"/>
<evidence type="ECO:0008006" key="4">
    <source>
        <dbReference type="Google" id="ProtNLM"/>
    </source>
</evidence>
<protein>
    <recommendedName>
        <fullName evidence="4">Septum formation initiator family protein</fullName>
    </recommendedName>
</protein>
<gene>
    <name evidence="2" type="ORF">E6K79_00215</name>
</gene>
<accession>A0A538TUR5</accession>
<evidence type="ECO:0000256" key="1">
    <source>
        <dbReference type="SAM" id="MobiDB-lite"/>
    </source>
</evidence>
<feature type="region of interest" description="Disordered" evidence="1">
    <location>
        <begin position="1"/>
        <end position="24"/>
    </location>
</feature>
<name>A0A538TUR5_UNCEI</name>
<dbReference type="Proteomes" id="UP000317691">
    <property type="component" value="Unassembled WGS sequence"/>
</dbReference>
<dbReference type="InterPro" id="IPR007060">
    <property type="entry name" value="FtsL/DivIC"/>
</dbReference>
<sequence length="125" mass="14635">MMRSPYESPKKPPAQRFLRRRPTEKGDGRRLRLILLGAGAVAAYLVYTFALSDTGILRISALKRENETLRGQKIELAVRVNDLERRRKEQARDPLLEERVARERFHLVKKDEILYRYQSAPDSTR</sequence>
<evidence type="ECO:0000313" key="2">
    <source>
        <dbReference type="EMBL" id="TMQ67373.1"/>
    </source>
</evidence>
<evidence type="ECO:0000313" key="3">
    <source>
        <dbReference type="Proteomes" id="UP000317691"/>
    </source>
</evidence>